<dbReference type="VEuPathDB" id="FungiDB:I7I52_10651"/>
<comment type="caution">
    <text evidence="1">The sequence shown here is derived from an EMBL/GenBank/DDBJ whole genome shotgun (WGS) entry which is preliminary data.</text>
</comment>
<dbReference type="AlphaFoldDB" id="A0A8H7Z125"/>
<organism evidence="1 2">
    <name type="scientific">Ajellomyces capsulatus</name>
    <name type="common">Darling's disease fungus</name>
    <name type="synonym">Histoplasma capsulatum</name>
    <dbReference type="NCBI Taxonomy" id="5037"/>
    <lineage>
        <taxon>Eukaryota</taxon>
        <taxon>Fungi</taxon>
        <taxon>Dikarya</taxon>
        <taxon>Ascomycota</taxon>
        <taxon>Pezizomycotina</taxon>
        <taxon>Eurotiomycetes</taxon>
        <taxon>Eurotiomycetidae</taxon>
        <taxon>Onygenales</taxon>
        <taxon>Ajellomycetaceae</taxon>
        <taxon>Histoplasma</taxon>
    </lineage>
</organism>
<proteinExistence type="predicted"/>
<evidence type="ECO:0000313" key="2">
    <source>
        <dbReference type="Proteomes" id="UP000670092"/>
    </source>
</evidence>
<accession>A0A8H7Z125</accession>
<name>A0A8H7Z125_AJECA</name>
<protein>
    <submittedName>
        <fullName evidence="1">Uncharacterized protein</fullName>
    </submittedName>
</protein>
<evidence type="ECO:0000313" key="1">
    <source>
        <dbReference type="EMBL" id="KAG5300113.1"/>
    </source>
</evidence>
<sequence>MMLCSPKCIDSISSAPLKHILRSLQVILSLHTHLFTLLFSSPSLLVTPSAFSCHINKMFSRWTRLRKSPKPTQGNQHDLVNVCDELTPDEYHAQE</sequence>
<reference evidence="1 2" key="1">
    <citation type="submission" date="2021-01" db="EMBL/GenBank/DDBJ databases">
        <title>Chromosome-level genome assembly of a human fungal pathogen reveals clustering of transcriptionally co-regulated genes.</title>
        <authorList>
            <person name="Voorhies M."/>
            <person name="Cohen S."/>
            <person name="Shea T.P."/>
            <person name="Petrus S."/>
            <person name="Munoz J.F."/>
            <person name="Poplawski S."/>
            <person name="Goldman W.E."/>
            <person name="Michael T."/>
            <person name="Cuomo C.A."/>
            <person name="Sil A."/>
            <person name="Beyhan S."/>
        </authorList>
    </citation>
    <scope>NUCLEOTIDE SEQUENCE [LARGE SCALE GENOMIC DNA]</scope>
    <source>
        <strain evidence="1 2">G184AR</strain>
    </source>
</reference>
<dbReference type="Proteomes" id="UP000670092">
    <property type="component" value="Unassembled WGS sequence"/>
</dbReference>
<dbReference type="EMBL" id="JAEVHI010000002">
    <property type="protein sequence ID" value="KAG5300113.1"/>
    <property type="molecule type" value="Genomic_DNA"/>
</dbReference>
<gene>
    <name evidence="1" type="ORF">I7I52_10651</name>
</gene>